<dbReference type="Pfam" id="PF04126">
    <property type="entry name" value="Cyclophil_like"/>
    <property type="match status" value="1"/>
</dbReference>
<feature type="domain" description="Cyclophilin TM1367-like" evidence="1">
    <location>
        <begin position="7"/>
        <end position="107"/>
    </location>
</feature>
<dbReference type="SUPFAM" id="SSF50891">
    <property type="entry name" value="Cyclophilin-like"/>
    <property type="match status" value="1"/>
</dbReference>
<gene>
    <name evidence="2" type="ORF">DU504_00710</name>
</gene>
<organism evidence="2 3">
    <name type="scientific">Haloplanus salinus</name>
    <dbReference type="NCBI Taxonomy" id="1126245"/>
    <lineage>
        <taxon>Archaea</taxon>
        <taxon>Methanobacteriati</taxon>
        <taxon>Methanobacteriota</taxon>
        <taxon>Stenosarchaea group</taxon>
        <taxon>Halobacteria</taxon>
        <taxon>Halobacteriales</taxon>
        <taxon>Haloferacaceae</taxon>
        <taxon>Haloplanus</taxon>
    </lineage>
</organism>
<dbReference type="RefSeq" id="WP_114447506.1">
    <property type="nucleotide sequence ID" value="NZ_QPHM01000001.1"/>
</dbReference>
<proteinExistence type="predicted"/>
<evidence type="ECO:0000313" key="3">
    <source>
        <dbReference type="Proteomes" id="UP000252189"/>
    </source>
</evidence>
<name>A0A368N5X9_9EURY</name>
<keyword evidence="3" id="KW-1185">Reference proteome</keyword>
<reference evidence="2 3" key="1">
    <citation type="submission" date="2018-07" db="EMBL/GenBank/DDBJ databases">
        <title>Genome sequences of Haloplanus salinus JCM 18368T.</title>
        <authorList>
            <person name="Kim Y.B."/>
            <person name="Roh S.W."/>
        </authorList>
    </citation>
    <scope>NUCLEOTIDE SEQUENCE [LARGE SCALE GENOMIC DNA]</scope>
    <source>
        <strain evidence="2 3">JCM 18368</strain>
    </source>
</reference>
<dbReference type="AlphaFoldDB" id="A0A368N5X9"/>
<dbReference type="EMBL" id="QPHM01000001">
    <property type="protein sequence ID" value="RCU45952.1"/>
    <property type="molecule type" value="Genomic_DNA"/>
</dbReference>
<protein>
    <recommendedName>
        <fullName evidence="1">Cyclophilin TM1367-like domain-containing protein</fullName>
    </recommendedName>
</protein>
<dbReference type="Gene3D" id="2.40.100.20">
    <property type="match status" value="1"/>
</dbReference>
<dbReference type="Proteomes" id="UP000252189">
    <property type="component" value="Unassembled WGS sequence"/>
</dbReference>
<accession>A0A368N5X9</accession>
<sequence length="128" mass="13611">MSESDVVVTIDGTEITASWVDESPKTRRALADALPVEGRAARWGDELYFDVPVTVDLEPNARADVDPGTIAYWPQGPALCLFWGPTPASTDAQPRAASPVNVVARLDHTAPLSDLPAGTGAMVRIVDN</sequence>
<evidence type="ECO:0000259" key="1">
    <source>
        <dbReference type="Pfam" id="PF04126"/>
    </source>
</evidence>
<dbReference type="InterPro" id="IPR029000">
    <property type="entry name" value="Cyclophilin-like_dom_sf"/>
</dbReference>
<dbReference type="OrthoDB" id="31132at2157"/>
<evidence type="ECO:0000313" key="2">
    <source>
        <dbReference type="EMBL" id="RCU45952.1"/>
    </source>
</evidence>
<dbReference type="InterPro" id="IPR025658">
    <property type="entry name" value="Cyclophilin_TM1367"/>
</dbReference>
<comment type="caution">
    <text evidence="2">The sequence shown here is derived from an EMBL/GenBank/DDBJ whole genome shotgun (WGS) entry which is preliminary data.</text>
</comment>